<keyword evidence="9" id="KW-1185">Reference proteome</keyword>
<protein>
    <submittedName>
        <fullName evidence="8">DMT family transporter</fullName>
    </submittedName>
</protein>
<feature type="domain" description="EamA" evidence="7">
    <location>
        <begin position="32"/>
        <end position="157"/>
    </location>
</feature>
<dbReference type="RefSeq" id="WP_305104425.1">
    <property type="nucleotide sequence ID" value="NZ_JAUTWS010000012.1"/>
</dbReference>
<dbReference type="Pfam" id="PF00892">
    <property type="entry name" value="EamA"/>
    <property type="match status" value="2"/>
</dbReference>
<comment type="similarity">
    <text evidence="2">Belongs to the EamA transporter family.</text>
</comment>
<evidence type="ECO:0000256" key="1">
    <source>
        <dbReference type="ARBA" id="ARBA00004141"/>
    </source>
</evidence>
<dbReference type="SUPFAM" id="SSF103481">
    <property type="entry name" value="Multidrug resistance efflux transporter EmrE"/>
    <property type="match status" value="2"/>
</dbReference>
<name>A0ABT9E068_9PROT</name>
<dbReference type="InterPro" id="IPR000620">
    <property type="entry name" value="EamA_dom"/>
</dbReference>
<dbReference type="InterPro" id="IPR037185">
    <property type="entry name" value="EmrE-like"/>
</dbReference>
<feature type="transmembrane region" description="Helical" evidence="6">
    <location>
        <begin position="114"/>
        <end position="135"/>
    </location>
</feature>
<evidence type="ECO:0000313" key="9">
    <source>
        <dbReference type="Proteomes" id="UP001243009"/>
    </source>
</evidence>
<feature type="transmembrane region" description="Helical" evidence="6">
    <location>
        <begin position="12"/>
        <end position="37"/>
    </location>
</feature>
<evidence type="ECO:0000256" key="3">
    <source>
        <dbReference type="ARBA" id="ARBA00022692"/>
    </source>
</evidence>
<dbReference type="InterPro" id="IPR050638">
    <property type="entry name" value="AA-Vitamin_Transporters"/>
</dbReference>
<evidence type="ECO:0000256" key="2">
    <source>
        <dbReference type="ARBA" id="ARBA00007362"/>
    </source>
</evidence>
<dbReference type="EMBL" id="JAUTWS010000012">
    <property type="protein sequence ID" value="MDO9709558.1"/>
    <property type="molecule type" value="Genomic_DNA"/>
</dbReference>
<feature type="transmembrane region" description="Helical" evidence="6">
    <location>
        <begin position="88"/>
        <end position="108"/>
    </location>
</feature>
<dbReference type="Proteomes" id="UP001243009">
    <property type="component" value="Unassembled WGS sequence"/>
</dbReference>
<evidence type="ECO:0000256" key="6">
    <source>
        <dbReference type="SAM" id="Phobius"/>
    </source>
</evidence>
<accession>A0ABT9E068</accession>
<reference evidence="8 9" key="1">
    <citation type="submission" date="2023-08" db="EMBL/GenBank/DDBJ databases">
        <title>The draft genome sequence of Paracraurococcus sp. LOR1-02.</title>
        <authorList>
            <person name="Kingkaew E."/>
            <person name="Tanasupawat S."/>
        </authorList>
    </citation>
    <scope>NUCLEOTIDE SEQUENCE [LARGE SCALE GENOMIC DNA]</scope>
    <source>
        <strain evidence="8 9">LOR1-02</strain>
    </source>
</reference>
<keyword evidence="5 6" id="KW-0472">Membrane</keyword>
<gene>
    <name evidence="8" type="ORF">Q7A36_14495</name>
</gene>
<comment type="subcellular location">
    <subcellularLocation>
        <location evidence="1">Membrane</location>
        <topology evidence="1">Multi-pass membrane protein</topology>
    </subcellularLocation>
</comment>
<evidence type="ECO:0000256" key="4">
    <source>
        <dbReference type="ARBA" id="ARBA00022989"/>
    </source>
</evidence>
<keyword evidence="3 6" id="KW-0812">Transmembrane</keyword>
<sequence>MSLADGARPQPAAMGAAAAPAGLLAGLRYLGVSIVLFGGVWPVTKAALAHATPLWFALNRAGMASVASALLLAALGRLRLPLRADLPCIAALGLLQLGGFFALTHIALEWVPAGRTAILGNVTVFWLIPLSVWVLGDRVSRNQWLAVGVGLLGVLALMQPWAIGAQGPGVLPGYGLLLLASLSWSLAILVTRRLPPRRPVMELLPWAFAIGAALLLPLALWREPAGGIGWESWPYAAFVGAIAAPIGTWATIEAGRRLSGIMASVGFLAVPALGVAISNIWLGEALGWDVVLGGVLIGASVLLAARG</sequence>
<evidence type="ECO:0000256" key="5">
    <source>
        <dbReference type="ARBA" id="ARBA00023136"/>
    </source>
</evidence>
<feature type="transmembrane region" description="Helical" evidence="6">
    <location>
        <begin position="259"/>
        <end position="280"/>
    </location>
</feature>
<feature type="transmembrane region" description="Helical" evidence="6">
    <location>
        <begin position="144"/>
        <end position="163"/>
    </location>
</feature>
<keyword evidence="4 6" id="KW-1133">Transmembrane helix</keyword>
<proteinExistence type="inferred from homology"/>
<feature type="transmembrane region" description="Helical" evidence="6">
    <location>
        <begin position="57"/>
        <end position="76"/>
    </location>
</feature>
<organism evidence="8 9">
    <name type="scientific">Paracraurococcus lichenis</name>
    <dbReference type="NCBI Taxonomy" id="3064888"/>
    <lineage>
        <taxon>Bacteria</taxon>
        <taxon>Pseudomonadati</taxon>
        <taxon>Pseudomonadota</taxon>
        <taxon>Alphaproteobacteria</taxon>
        <taxon>Acetobacterales</taxon>
        <taxon>Roseomonadaceae</taxon>
        <taxon>Paracraurococcus</taxon>
    </lineage>
</organism>
<evidence type="ECO:0000313" key="8">
    <source>
        <dbReference type="EMBL" id="MDO9709558.1"/>
    </source>
</evidence>
<dbReference type="PANTHER" id="PTHR32322:SF2">
    <property type="entry name" value="EAMA DOMAIN-CONTAINING PROTEIN"/>
    <property type="match status" value="1"/>
</dbReference>
<comment type="caution">
    <text evidence="8">The sequence shown here is derived from an EMBL/GenBank/DDBJ whole genome shotgun (WGS) entry which is preliminary data.</text>
</comment>
<evidence type="ECO:0000259" key="7">
    <source>
        <dbReference type="Pfam" id="PF00892"/>
    </source>
</evidence>
<feature type="transmembrane region" description="Helical" evidence="6">
    <location>
        <begin position="169"/>
        <end position="191"/>
    </location>
</feature>
<feature type="transmembrane region" description="Helical" evidence="6">
    <location>
        <begin position="286"/>
        <end position="305"/>
    </location>
</feature>
<feature type="domain" description="EamA" evidence="7">
    <location>
        <begin position="172"/>
        <end position="304"/>
    </location>
</feature>
<feature type="transmembrane region" description="Helical" evidence="6">
    <location>
        <begin position="233"/>
        <end position="252"/>
    </location>
</feature>
<feature type="transmembrane region" description="Helical" evidence="6">
    <location>
        <begin position="203"/>
        <end position="221"/>
    </location>
</feature>
<dbReference type="PANTHER" id="PTHR32322">
    <property type="entry name" value="INNER MEMBRANE TRANSPORTER"/>
    <property type="match status" value="1"/>
</dbReference>